<sequence>MIPSSPSVHNQWKLLCILNKASNGLPFFPPKTVSYASCNGELASLAKDFFVGKTKGAKGASDSLIRSVFPTPRETDRDKWQHFPPLPYREGILTRLSTSVQTGFAKKYVFEWGES</sequence>
<dbReference type="Proteomes" id="UP000594638">
    <property type="component" value="Unassembled WGS sequence"/>
</dbReference>
<dbReference type="Gramene" id="OE9A085912T1">
    <property type="protein sequence ID" value="OE9A085912C1"/>
    <property type="gene ID" value="OE9A085912"/>
</dbReference>
<accession>A0A8S0PBI0</accession>
<evidence type="ECO:0000313" key="1">
    <source>
        <dbReference type="EMBL" id="CAA2933352.1"/>
    </source>
</evidence>
<comment type="caution">
    <text evidence="1">The sequence shown here is derived from an EMBL/GenBank/DDBJ whole genome shotgun (WGS) entry which is preliminary data.</text>
</comment>
<gene>
    <name evidence="1" type="ORF">OLEA9_A085912</name>
</gene>
<reference evidence="1 2" key="1">
    <citation type="submission" date="2019-12" db="EMBL/GenBank/DDBJ databases">
        <authorList>
            <person name="Alioto T."/>
            <person name="Alioto T."/>
            <person name="Gomez Garrido J."/>
        </authorList>
    </citation>
    <scope>NUCLEOTIDE SEQUENCE [LARGE SCALE GENOMIC DNA]</scope>
</reference>
<name>A0A8S0PBI0_OLEEU</name>
<keyword evidence="2" id="KW-1185">Reference proteome</keyword>
<dbReference type="AlphaFoldDB" id="A0A8S0PBI0"/>
<dbReference type="EMBL" id="CACTIH010000002">
    <property type="protein sequence ID" value="CAA2933352.1"/>
    <property type="molecule type" value="Genomic_DNA"/>
</dbReference>
<dbReference type="OrthoDB" id="1021341at2759"/>
<evidence type="ECO:0000313" key="2">
    <source>
        <dbReference type="Proteomes" id="UP000594638"/>
    </source>
</evidence>
<organism evidence="1 2">
    <name type="scientific">Olea europaea subsp. europaea</name>
    <dbReference type="NCBI Taxonomy" id="158383"/>
    <lineage>
        <taxon>Eukaryota</taxon>
        <taxon>Viridiplantae</taxon>
        <taxon>Streptophyta</taxon>
        <taxon>Embryophyta</taxon>
        <taxon>Tracheophyta</taxon>
        <taxon>Spermatophyta</taxon>
        <taxon>Magnoliopsida</taxon>
        <taxon>eudicotyledons</taxon>
        <taxon>Gunneridae</taxon>
        <taxon>Pentapetalae</taxon>
        <taxon>asterids</taxon>
        <taxon>lamiids</taxon>
        <taxon>Lamiales</taxon>
        <taxon>Oleaceae</taxon>
        <taxon>Oleeae</taxon>
        <taxon>Olea</taxon>
    </lineage>
</organism>
<proteinExistence type="predicted"/>
<protein>
    <submittedName>
        <fullName evidence="1">Uncharacterized protein</fullName>
    </submittedName>
</protein>